<evidence type="ECO:0000313" key="5">
    <source>
        <dbReference type="EMBL" id="MCC2166584.1"/>
    </source>
</evidence>
<sequence>MKEPIRVLQVLGTTGLGGAESRVMDLYRNIDRERVQFDFAVHTSKKGYFDEEIEALGGHIYRLPRFQVYNWIPYRAAWRSFLKEHSEYACVHGHMTSTASIYLPEAKRAKIALTAAHARSAGTEDGVKGMMTKWMRKNLWKKTDVCLACSKLAGKAVFGEKAWAQGAVHVVPNAIEVDKFSYNGQMRAQMRQKLELGNCLTVGHVGRFNEMKNHLFLLEVFAQIKKSRSDAQLILLGEGGCMEPAKQKAAELGITESVQFLGNQGNPQDYYQAMDLFIFPSLYEGLPGTVLEAQAAGLPCLMSDTITQEVALTELVESKSLKDSAESWAQAALALLERQKERFDRMPEIRKAGFDAKEQAKEMEAFYRTGKGDGLWNR</sequence>
<dbReference type="Pfam" id="PF00534">
    <property type="entry name" value="Glycos_transf_1"/>
    <property type="match status" value="1"/>
</dbReference>
<keyword evidence="1" id="KW-0328">Glycosyltransferase</keyword>
<evidence type="ECO:0000259" key="3">
    <source>
        <dbReference type="Pfam" id="PF00534"/>
    </source>
</evidence>
<organism evidence="5 6">
    <name type="scientific">Gallintestinimicrobium propionicum</name>
    <dbReference type="NCBI Taxonomy" id="2981770"/>
    <lineage>
        <taxon>Bacteria</taxon>
        <taxon>Bacillati</taxon>
        <taxon>Bacillota</taxon>
        <taxon>Clostridia</taxon>
        <taxon>Lachnospirales</taxon>
        <taxon>Lachnospiraceae</taxon>
        <taxon>Gallintestinimicrobium</taxon>
    </lineage>
</organism>
<dbReference type="SUPFAM" id="SSF53756">
    <property type="entry name" value="UDP-Glycosyltransferase/glycogen phosphorylase"/>
    <property type="match status" value="1"/>
</dbReference>
<dbReference type="RefSeq" id="WP_308727664.1">
    <property type="nucleotide sequence ID" value="NZ_JAJEQF010000003.1"/>
</dbReference>
<dbReference type="EMBL" id="JAJEQF010000003">
    <property type="protein sequence ID" value="MCC2166584.1"/>
    <property type="molecule type" value="Genomic_DNA"/>
</dbReference>
<dbReference type="AlphaFoldDB" id="A0AAE3AVA6"/>
<feature type="domain" description="Glycosyl transferase family 1" evidence="3">
    <location>
        <begin position="191"/>
        <end position="342"/>
    </location>
</feature>
<gene>
    <name evidence="5" type="ORF">LKD45_02520</name>
</gene>
<evidence type="ECO:0000259" key="4">
    <source>
        <dbReference type="Pfam" id="PF13439"/>
    </source>
</evidence>
<name>A0AAE3AVA6_9FIRM</name>
<proteinExistence type="predicted"/>
<keyword evidence="2" id="KW-0808">Transferase</keyword>
<keyword evidence="6" id="KW-1185">Reference proteome</keyword>
<dbReference type="Gene3D" id="3.40.50.2000">
    <property type="entry name" value="Glycogen Phosphorylase B"/>
    <property type="match status" value="2"/>
</dbReference>
<evidence type="ECO:0000256" key="2">
    <source>
        <dbReference type="ARBA" id="ARBA00022679"/>
    </source>
</evidence>
<dbReference type="InterPro" id="IPR001296">
    <property type="entry name" value="Glyco_trans_1"/>
</dbReference>
<dbReference type="Proteomes" id="UP001199355">
    <property type="component" value="Unassembled WGS sequence"/>
</dbReference>
<dbReference type="PANTHER" id="PTHR12526:SF510">
    <property type="entry name" value="D-INOSITOL 3-PHOSPHATE GLYCOSYLTRANSFERASE"/>
    <property type="match status" value="1"/>
</dbReference>
<dbReference type="Pfam" id="PF13439">
    <property type="entry name" value="Glyco_transf_4"/>
    <property type="match status" value="1"/>
</dbReference>
<evidence type="ECO:0000313" key="6">
    <source>
        <dbReference type="Proteomes" id="UP001199355"/>
    </source>
</evidence>
<comment type="caution">
    <text evidence="5">The sequence shown here is derived from an EMBL/GenBank/DDBJ whole genome shotgun (WGS) entry which is preliminary data.</text>
</comment>
<dbReference type="GO" id="GO:0016757">
    <property type="term" value="F:glycosyltransferase activity"/>
    <property type="evidence" value="ECO:0007669"/>
    <property type="project" value="UniProtKB-KW"/>
</dbReference>
<dbReference type="CDD" id="cd03812">
    <property type="entry name" value="GT4_CapH-like"/>
    <property type="match status" value="1"/>
</dbReference>
<dbReference type="InterPro" id="IPR028098">
    <property type="entry name" value="Glyco_trans_4-like_N"/>
</dbReference>
<protein>
    <submittedName>
        <fullName evidence="5">Glycosyltransferase family 1 protein</fullName>
    </submittedName>
</protein>
<dbReference type="PANTHER" id="PTHR12526">
    <property type="entry name" value="GLYCOSYLTRANSFERASE"/>
    <property type="match status" value="1"/>
</dbReference>
<reference evidence="5 6" key="1">
    <citation type="submission" date="2021-10" db="EMBL/GenBank/DDBJ databases">
        <title>Anaerobic single-cell dispensing facilitates the cultivation of human gut bacteria.</title>
        <authorList>
            <person name="Afrizal A."/>
        </authorList>
    </citation>
    <scope>NUCLEOTIDE SEQUENCE [LARGE SCALE GENOMIC DNA]</scope>
    <source>
        <strain evidence="5 6">CLA-AA-H244</strain>
    </source>
</reference>
<accession>A0AAE3AVA6</accession>
<feature type="domain" description="Glycosyltransferase subfamily 4-like N-terminal" evidence="4">
    <location>
        <begin position="17"/>
        <end position="178"/>
    </location>
</feature>
<evidence type="ECO:0000256" key="1">
    <source>
        <dbReference type="ARBA" id="ARBA00022676"/>
    </source>
</evidence>